<proteinExistence type="predicted"/>
<feature type="non-terminal residue" evidence="1">
    <location>
        <position position="53"/>
    </location>
</feature>
<gene>
    <name evidence="1" type="ORF">L9F63_028142</name>
</gene>
<sequence>KKKINTYPLEKPHKFTLKILEFITSICSLDECFKVIQPDNSALLFLCFSNQLH</sequence>
<accession>A0AAD7ZWN2</accession>
<comment type="caution">
    <text evidence="1">The sequence shown here is derived from an EMBL/GenBank/DDBJ whole genome shotgun (WGS) entry which is preliminary data.</text>
</comment>
<protein>
    <submittedName>
        <fullName evidence="1">Uncharacterized protein</fullName>
    </submittedName>
</protein>
<organism evidence="1 2">
    <name type="scientific">Diploptera punctata</name>
    <name type="common">Pacific beetle cockroach</name>
    <dbReference type="NCBI Taxonomy" id="6984"/>
    <lineage>
        <taxon>Eukaryota</taxon>
        <taxon>Metazoa</taxon>
        <taxon>Ecdysozoa</taxon>
        <taxon>Arthropoda</taxon>
        <taxon>Hexapoda</taxon>
        <taxon>Insecta</taxon>
        <taxon>Pterygota</taxon>
        <taxon>Neoptera</taxon>
        <taxon>Polyneoptera</taxon>
        <taxon>Dictyoptera</taxon>
        <taxon>Blattodea</taxon>
        <taxon>Blaberoidea</taxon>
        <taxon>Blaberidae</taxon>
        <taxon>Diplopterinae</taxon>
        <taxon>Diploptera</taxon>
    </lineage>
</organism>
<dbReference type="AlphaFoldDB" id="A0AAD7ZWN2"/>
<dbReference type="Proteomes" id="UP001233999">
    <property type="component" value="Unassembled WGS sequence"/>
</dbReference>
<reference evidence="1" key="2">
    <citation type="submission" date="2023-05" db="EMBL/GenBank/DDBJ databases">
        <authorList>
            <person name="Fouks B."/>
        </authorList>
    </citation>
    <scope>NUCLEOTIDE SEQUENCE</scope>
    <source>
        <strain evidence="1">Stay&amp;Tobe</strain>
        <tissue evidence="1">Testes</tissue>
    </source>
</reference>
<evidence type="ECO:0000313" key="2">
    <source>
        <dbReference type="Proteomes" id="UP001233999"/>
    </source>
</evidence>
<feature type="non-terminal residue" evidence="1">
    <location>
        <position position="1"/>
    </location>
</feature>
<name>A0AAD7ZWN2_DIPPU</name>
<keyword evidence="2" id="KW-1185">Reference proteome</keyword>
<evidence type="ECO:0000313" key="1">
    <source>
        <dbReference type="EMBL" id="KAJ9588048.1"/>
    </source>
</evidence>
<dbReference type="EMBL" id="JASPKZ010005724">
    <property type="protein sequence ID" value="KAJ9588048.1"/>
    <property type="molecule type" value="Genomic_DNA"/>
</dbReference>
<reference evidence="1" key="1">
    <citation type="journal article" date="2023" name="IScience">
        <title>Live-bearing cockroach genome reveals convergent evolutionary mechanisms linked to viviparity in insects and beyond.</title>
        <authorList>
            <person name="Fouks B."/>
            <person name="Harrison M.C."/>
            <person name="Mikhailova A.A."/>
            <person name="Marchal E."/>
            <person name="English S."/>
            <person name="Carruthers M."/>
            <person name="Jennings E.C."/>
            <person name="Chiamaka E.L."/>
            <person name="Frigard R.A."/>
            <person name="Pippel M."/>
            <person name="Attardo G.M."/>
            <person name="Benoit J.B."/>
            <person name="Bornberg-Bauer E."/>
            <person name="Tobe S.S."/>
        </authorList>
    </citation>
    <scope>NUCLEOTIDE SEQUENCE</scope>
    <source>
        <strain evidence="1">Stay&amp;Tobe</strain>
    </source>
</reference>